<protein>
    <submittedName>
        <fullName evidence="2">Type IV secretion protein Rhs</fullName>
    </submittedName>
</protein>
<gene>
    <name evidence="2" type="ORF">DDR33_25155</name>
</gene>
<keyword evidence="3" id="KW-1185">Reference proteome</keyword>
<sequence>VTKNVSQHYKGGALAEGNYDETDNTYSFTHELLSSMRSHKVNGTEQLRILTEYEYDHMGRQVKTWKTIGGGQRTLLAQNVYNEIGQMQEKRLHSVNQGASFLQKQEYAYNERGWLRRINDPGTVATDRAFAMKLIYSEHTDAAKRQYNGNISSIQWNTRVQPGLGLLQEQQGYDYTYDKLNRLELAAYTTAGKAGYFNEAISYDKGGNILTLGRTGNNTPIDQLSYVYENGGQSNRLQSVTDASNSDEGQLRGTASYSYDQNGNLRTDSRKGLNFEYNHLNLSKKVTKGSTGESI</sequence>
<dbReference type="Gene3D" id="2.180.10.10">
    <property type="entry name" value="RHS repeat-associated core"/>
    <property type="match status" value="1"/>
</dbReference>
<dbReference type="Proteomes" id="UP000245647">
    <property type="component" value="Unassembled WGS sequence"/>
</dbReference>
<organism evidence="2 3">
    <name type="scientific">Pararcticibacter amylolyticus</name>
    <dbReference type="NCBI Taxonomy" id="2173175"/>
    <lineage>
        <taxon>Bacteria</taxon>
        <taxon>Pseudomonadati</taxon>
        <taxon>Bacteroidota</taxon>
        <taxon>Sphingobacteriia</taxon>
        <taxon>Sphingobacteriales</taxon>
        <taxon>Sphingobacteriaceae</taxon>
        <taxon>Pararcticibacter</taxon>
    </lineage>
</organism>
<feature type="non-terminal residue" evidence="2">
    <location>
        <position position="295"/>
    </location>
</feature>
<name>A0A2U2P967_9SPHI</name>
<accession>A0A2U2P967</accession>
<evidence type="ECO:0000256" key="1">
    <source>
        <dbReference type="SAM" id="MobiDB-lite"/>
    </source>
</evidence>
<dbReference type="EMBL" id="QEAS01000081">
    <property type="protein sequence ID" value="PWG77885.1"/>
    <property type="molecule type" value="Genomic_DNA"/>
</dbReference>
<feature type="region of interest" description="Disordered" evidence="1">
    <location>
        <begin position="238"/>
        <end position="263"/>
    </location>
</feature>
<evidence type="ECO:0000313" key="3">
    <source>
        <dbReference type="Proteomes" id="UP000245647"/>
    </source>
</evidence>
<reference evidence="2 3" key="1">
    <citation type="submission" date="2018-04" db="EMBL/GenBank/DDBJ databases">
        <title>Pedobacter chongqingensis sp. nov., isolated from a rottenly hemp rope.</title>
        <authorList>
            <person name="Cai Y."/>
        </authorList>
    </citation>
    <scope>NUCLEOTIDE SEQUENCE [LARGE SCALE GENOMIC DNA]</scope>
    <source>
        <strain evidence="2 3">FJ4-8</strain>
    </source>
</reference>
<comment type="caution">
    <text evidence="2">The sequence shown here is derived from an EMBL/GenBank/DDBJ whole genome shotgun (WGS) entry which is preliminary data.</text>
</comment>
<evidence type="ECO:0000313" key="2">
    <source>
        <dbReference type="EMBL" id="PWG77885.1"/>
    </source>
</evidence>
<feature type="non-terminal residue" evidence="2">
    <location>
        <position position="1"/>
    </location>
</feature>
<dbReference type="AlphaFoldDB" id="A0A2U2P967"/>
<proteinExistence type="predicted"/>